<accession>F7XPR0</accession>
<gene>
    <name evidence="2" type="ordered locus">Mzhil_0456</name>
</gene>
<dbReference type="EMBL" id="CP002101">
    <property type="protein sequence ID" value="AEH60330.1"/>
    <property type="molecule type" value="Genomic_DNA"/>
</dbReference>
<dbReference type="OrthoDB" id="53190at2157"/>
<evidence type="ECO:0000313" key="2">
    <source>
        <dbReference type="EMBL" id="AEH60330.1"/>
    </source>
</evidence>
<dbReference type="RefSeq" id="WP_013897769.1">
    <property type="nucleotide sequence ID" value="NC_015676.1"/>
</dbReference>
<dbReference type="HOGENOM" id="CLU_091961_0_0_2"/>
<dbReference type="GeneID" id="10822063"/>
<organism evidence="2 3">
    <name type="scientific">Methanosalsum zhilinae (strain DSM 4017 / NBRC 107636 / OCM 62 / WeN5)</name>
    <name type="common">Methanohalophilus zhilinae</name>
    <dbReference type="NCBI Taxonomy" id="679901"/>
    <lineage>
        <taxon>Archaea</taxon>
        <taxon>Methanobacteriati</taxon>
        <taxon>Methanobacteriota</taxon>
        <taxon>Stenosarchaea group</taxon>
        <taxon>Methanomicrobia</taxon>
        <taxon>Methanosarcinales</taxon>
        <taxon>Methanosarcinaceae</taxon>
        <taxon>Methanosalsum</taxon>
    </lineage>
</organism>
<proteinExistence type="predicted"/>
<dbReference type="Proteomes" id="UP000006622">
    <property type="component" value="Chromosome"/>
</dbReference>
<keyword evidence="3" id="KW-1185">Reference proteome</keyword>
<feature type="domain" description="DUF1638" evidence="1">
    <location>
        <begin position="77"/>
        <end position="247"/>
    </location>
</feature>
<evidence type="ECO:0000259" key="1">
    <source>
        <dbReference type="Pfam" id="PF07796"/>
    </source>
</evidence>
<dbReference type="InterPro" id="IPR012437">
    <property type="entry name" value="DUF1638"/>
</dbReference>
<dbReference type="KEGG" id="mzh:Mzhil_0456"/>
<sequence length="259" mass="29235">MPTMSIIGCQVFEDEIVYLIDNDPDIDQVVVLQNGKSDNLIDKIKKQGYTPDVVSSTELGSHSGTNHEHFTLIIDLLGVGLHASQSNLRSTVYSEIEKLEKYSDGILVLYGLCGGALHNIEQDFENVSILKDENEDIVDDCICASLGGKEKYIEVLKKYSKQGTYFLTPAQTVYWKDLARASKLTPDPDDTKTTKKAFDYLGYNKVAKINTGLSYEEDYGKRVDNFAKKFDFDVIELEGTLKLIMDCYLKIKWKLQKKS</sequence>
<reference evidence="2 3" key="1">
    <citation type="submission" date="2010-07" db="EMBL/GenBank/DDBJ databases">
        <title>The complete genome of Methanosalsum zhilinae DSM 4017.</title>
        <authorList>
            <consortium name="US DOE Joint Genome Institute (JGI-PGF)"/>
            <person name="Lucas S."/>
            <person name="Copeland A."/>
            <person name="Lapidus A."/>
            <person name="Glavina del Rio T."/>
            <person name="Dalin E."/>
            <person name="Tice H."/>
            <person name="Bruce D."/>
            <person name="Goodwin L."/>
            <person name="Pitluck S."/>
            <person name="Kyrpides N."/>
            <person name="Mavromatis K."/>
            <person name="Ovchinnikova G."/>
            <person name="Daligault H."/>
            <person name="Detter J.C."/>
            <person name="Han C."/>
            <person name="Tapia R."/>
            <person name="Larimer F."/>
            <person name="Land M."/>
            <person name="Hauser L."/>
            <person name="Markowitz V."/>
            <person name="Cheng J.-F."/>
            <person name="Hugenholtz P."/>
            <person name="Woyke T."/>
            <person name="Wu D."/>
            <person name="Spring S."/>
            <person name="Schueler E."/>
            <person name="Brambilla E."/>
            <person name="Klenk H.-P."/>
            <person name="Eisen J.A."/>
        </authorList>
    </citation>
    <scope>NUCLEOTIDE SEQUENCE [LARGE SCALE GENOMIC DNA]</scope>
    <source>
        <strain evidence="3">DSM 4017 / NBRC 107636 / OCM 62 / WeN5</strain>
    </source>
</reference>
<protein>
    <recommendedName>
        <fullName evidence="1">DUF1638 domain-containing protein</fullName>
    </recommendedName>
</protein>
<dbReference type="AlphaFoldDB" id="F7XPR0"/>
<name>F7XPR0_METZD</name>
<dbReference type="STRING" id="679901.Mzhil_0456"/>
<dbReference type="Pfam" id="PF07796">
    <property type="entry name" value="DUF1638"/>
    <property type="match status" value="1"/>
</dbReference>
<evidence type="ECO:0000313" key="3">
    <source>
        <dbReference type="Proteomes" id="UP000006622"/>
    </source>
</evidence>